<dbReference type="Proteomes" id="UP000823775">
    <property type="component" value="Unassembled WGS sequence"/>
</dbReference>
<dbReference type="EMBL" id="JACEIK010000473">
    <property type="protein sequence ID" value="MCD7457702.1"/>
    <property type="molecule type" value="Genomic_DNA"/>
</dbReference>
<reference evidence="1 2" key="1">
    <citation type="journal article" date="2021" name="BMC Genomics">
        <title>Datura genome reveals duplications of psychoactive alkaloid biosynthetic genes and high mutation rate following tissue culture.</title>
        <authorList>
            <person name="Rajewski A."/>
            <person name="Carter-House D."/>
            <person name="Stajich J."/>
            <person name="Litt A."/>
        </authorList>
    </citation>
    <scope>NUCLEOTIDE SEQUENCE [LARGE SCALE GENOMIC DNA]</scope>
    <source>
        <strain evidence="1">AR-01</strain>
    </source>
</reference>
<evidence type="ECO:0000313" key="1">
    <source>
        <dbReference type="EMBL" id="MCD7457702.1"/>
    </source>
</evidence>
<sequence>MDHGGPRDDMKVFRSSFGEDLEFRSENTGFNPQSSPIAILYAFNHNLIPGVTDMSPHSMTLVKWIRGGHIGQCGCAFYIFLAMKNP</sequence>
<keyword evidence="2" id="KW-1185">Reference proteome</keyword>
<proteinExistence type="predicted"/>
<gene>
    <name evidence="1" type="ORF">HAX54_035936</name>
</gene>
<accession>A0ABS8SFR6</accession>
<comment type="caution">
    <text evidence="1">The sequence shown here is derived from an EMBL/GenBank/DDBJ whole genome shotgun (WGS) entry which is preliminary data.</text>
</comment>
<evidence type="ECO:0000313" key="2">
    <source>
        <dbReference type="Proteomes" id="UP000823775"/>
    </source>
</evidence>
<protein>
    <submittedName>
        <fullName evidence="1">Uncharacterized protein</fullName>
    </submittedName>
</protein>
<organism evidence="1 2">
    <name type="scientific">Datura stramonium</name>
    <name type="common">Jimsonweed</name>
    <name type="synonym">Common thornapple</name>
    <dbReference type="NCBI Taxonomy" id="4076"/>
    <lineage>
        <taxon>Eukaryota</taxon>
        <taxon>Viridiplantae</taxon>
        <taxon>Streptophyta</taxon>
        <taxon>Embryophyta</taxon>
        <taxon>Tracheophyta</taxon>
        <taxon>Spermatophyta</taxon>
        <taxon>Magnoliopsida</taxon>
        <taxon>eudicotyledons</taxon>
        <taxon>Gunneridae</taxon>
        <taxon>Pentapetalae</taxon>
        <taxon>asterids</taxon>
        <taxon>lamiids</taxon>
        <taxon>Solanales</taxon>
        <taxon>Solanaceae</taxon>
        <taxon>Solanoideae</taxon>
        <taxon>Datureae</taxon>
        <taxon>Datura</taxon>
    </lineage>
</organism>
<name>A0ABS8SFR6_DATST</name>